<gene>
    <name evidence="4" type="ORF">OJ962_14165</name>
</gene>
<accession>A0ABT4RJ97</accession>
<dbReference type="Pfam" id="PF07228">
    <property type="entry name" value="SpoIIE"/>
    <property type="match status" value="1"/>
</dbReference>
<comment type="caution">
    <text evidence="4">The sequence shown here is derived from an EMBL/GenBank/DDBJ whole genome shotgun (WGS) entry which is preliminary data.</text>
</comment>
<keyword evidence="2" id="KW-0175">Coiled coil</keyword>
<dbReference type="SUPFAM" id="SSF55785">
    <property type="entry name" value="PYP-like sensor domain (PAS domain)"/>
    <property type="match status" value="1"/>
</dbReference>
<organism evidence="4 5">
    <name type="scientific">Solirubrobacter deserti</name>
    <dbReference type="NCBI Taxonomy" id="2282478"/>
    <lineage>
        <taxon>Bacteria</taxon>
        <taxon>Bacillati</taxon>
        <taxon>Actinomycetota</taxon>
        <taxon>Thermoleophilia</taxon>
        <taxon>Solirubrobacterales</taxon>
        <taxon>Solirubrobacteraceae</taxon>
        <taxon>Solirubrobacter</taxon>
    </lineage>
</organism>
<evidence type="ECO:0000256" key="2">
    <source>
        <dbReference type="SAM" id="Coils"/>
    </source>
</evidence>
<dbReference type="Pfam" id="PF13426">
    <property type="entry name" value="PAS_9"/>
    <property type="match status" value="1"/>
</dbReference>
<evidence type="ECO:0000259" key="3">
    <source>
        <dbReference type="PROSITE" id="PS50112"/>
    </source>
</evidence>
<dbReference type="InterPro" id="IPR000014">
    <property type="entry name" value="PAS"/>
</dbReference>
<dbReference type="NCBIfam" id="TIGR00229">
    <property type="entry name" value="sensory_box"/>
    <property type="match status" value="1"/>
</dbReference>
<dbReference type="SUPFAM" id="SSF81606">
    <property type="entry name" value="PP2C-like"/>
    <property type="match status" value="1"/>
</dbReference>
<dbReference type="CDD" id="cd00130">
    <property type="entry name" value="PAS"/>
    <property type="match status" value="1"/>
</dbReference>
<dbReference type="EMBL" id="JAPCID010000017">
    <property type="protein sequence ID" value="MDA0138644.1"/>
    <property type="molecule type" value="Genomic_DNA"/>
</dbReference>
<feature type="coiled-coil region" evidence="2">
    <location>
        <begin position="132"/>
        <end position="159"/>
    </location>
</feature>
<evidence type="ECO:0000313" key="5">
    <source>
        <dbReference type="Proteomes" id="UP001147700"/>
    </source>
</evidence>
<dbReference type="SMART" id="SM00331">
    <property type="entry name" value="PP2C_SIG"/>
    <property type="match status" value="1"/>
</dbReference>
<keyword evidence="5" id="KW-1185">Reference proteome</keyword>
<dbReference type="PROSITE" id="PS50112">
    <property type="entry name" value="PAS"/>
    <property type="match status" value="1"/>
</dbReference>
<evidence type="ECO:0000256" key="1">
    <source>
        <dbReference type="ARBA" id="ARBA00022801"/>
    </source>
</evidence>
<dbReference type="Gene3D" id="3.30.450.20">
    <property type="entry name" value="PAS domain"/>
    <property type="match status" value="1"/>
</dbReference>
<dbReference type="RefSeq" id="WP_202955324.1">
    <property type="nucleotide sequence ID" value="NZ_JAPCID010000017.1"/>
</dbReference>
<name>A0ABT4RJ97_9ACTN</name>
<dbReference type="Proteomes" id="UP001147700">
    <property type="component" value="Unassembled WGS sequence"/>
</dbReference>
<proteinExistence type="predicted"/>
<keyword evidence="1" id="KW-0378">Hydrolase</keyword>
<feature type="domain" description="PAS" evidence="3">
    <location>
        <begin position="14"/>
        <end position="68"/>
    </location>
</feature>
<dbReference type="InterPro" id="IPR052016">
    <property type="entry name" value="Bact_Sigma-Reg"/>
</dbReference>
<dbReference type="PANTHER" id="PTHR43156">
    <property type="entry name" value="STAGE II SPORULATION PROTEIN E-RELATED"/>
    <property type="match status" value="1"/>
</dbReference>
<sequence length="394" mass="42671">MRSARSSDPSGRVTDLSAEELYEQAPCGYLSSTPDGTIVRVNETFLRWTGYRRQDLVAVKRFQDLLSPGGRIYHETHYAPLLRMQGSVREIAVDILTADRRRLPVLVNSALVTDEAGEPELVRTTLFDARERKAYERELLAARDRERQAREAVERLHAQSQATSHALQQSLLASEAPRDPRFDIVTLYQPAVEDLEVGGDWHDAFVLPDGRLGLVVGDVVGRGLIAATAMGQLRSAVRALAIAGLGPVELIRALDAFVAGVDAAKFATLVYAEVEPDLGTATIASAGHLPPVLVTAAGEARLWFGGRSTPVGIQTPALPRAEAELALNPGDTLVLYTDGLIERRTESIDTGLARLLAAAADDPHPDALRRNLIAQGPDKDDVCVLAFTRTHAAE</sequence>
<reference evidence="4" key="1">
    <citation type="submission" date="2022-10" db="EMBL/GenBank/DDBJ databases">
        <title>The WGS of Solirubrobacter sp. CPCC 204708.</title>
        <authorList>
            <person name="Jiang Z."/>
        </authorList>
    </citation>
    <scope>NUCLEOTIDE SEQUENCE</scope>
    <source>
        <strain evidence="4">CPCC 204708</strain>
    </source>
</reference>
<dbReference type="PANTHER" id="PTHR43156:SF2">
    <property type="entry name" value="STAGE II SPORULATION PROTEIN E"/>
    <property type="match status" value="1"/>
</dbReference>
<evidence type="ECO:0000313" key="4">
    <source>
        <dbReference type="EMBL" id="MDA0138644.1"/>
    </source>
</evidence>
<dbReference type="SMART" id="SM00091">
    <property type="entry name" value="PAS"/>
    <property type="match status" value="1"/>
</dbReference>
<dbReference type="InterPro" id="IPR036457">
    <property type="entry name" value="PPM-type-like_dom_sf"/>
</dbReference>
<dbReference type="Gene3D" id="3.60.40.10">
    <property type="entry name" value="PPM-type phosphatase domain"/>
    <property type="match status" value="1"/>
</dbReference>
<protein>
    <submittedName>
        <fullName evidence="4">SpoIIE family protein phosphatase</fullName>
    </submittedName>
</protein>
<dbReference type="InterPro" id="IPR035965">
    <property type="entry name" value="PAS-like_dom_sf"/>
</dbReference>
<dbReference type="InterPro" id="IPR001932">
    <property type="entry name" value="PPM-type_phosphatase-like_dom"/>
</dbReference>